<dbReference type="InterPro" id="IPR018312">
    <property type="entry name" value="Chromosome_initiator_DnaA_CS"/>
</dbReference>
<dbReference type="SMART" id="SM00382">
    <property type="entry name" value="AAA"/>
    <property type="match status" value="1"/>
</dbReference>
<keyword evidence="15" id="KW-1185">Reference proteome</keyword>
<organism evidence="14 15">
    <name type="scientific">Sedimentisphaera salicampi</name>
    <dbReference type="NCBI Taxonomy" id="1941349"/>
    <lineage>
        <taxon>Bacteria</taxon>
        <taxon>Pseudomonadati</taxon>
        <taxon>Planctomycetota</taxon>
        <taxon>Phycisphaerae</taxon>
        <taxon>Sedimentisphaerales</taxon>
        <taxon>Sedimentisphaeraceae</taxon>
        <taxon>Sedimentisphaera</taxon>
    </lineage>
</organism>
<dbReference type="InterPro" id="IPR013317">
    <property type="entry name" value="DnaA_dom"/>
</dbReference>
<name>A0A1W6LQB2_9BACT</name>
<dbReference type="InterPro" id="IPR003593">
    <property type="entry name" value="AAA+_ATPase"/>
</dbReference>
<dbReference type="InterPro" id="IPR010921">
    <property type="entry name" value="Trp_repressor/repl_initiator"/>
</dbReference>
<dbReference type="Gene3D" id="3.40.50.300">
    <property type="entry name" value="P-loop containing nucleotide triphosphate hydrolases"/>
    <property type="match status" value="1"/>
</dbReference>
<dbReference type="PANTHER" id="PTHR30050">
    <property type="entry name" value="CHROMOSOMAL REPLICATION INITIATOR PROTEIN DNAA"/>
    <property type="match status" value="1"/>
</dbReference>
<evidence type="ECO:0000259" key="13">
    <source>
        <dbReference type="SMART" id="SM00760"/>
    </source>
</evidence>
<dbReference type="NCBIfam" id="TIGR00362">
    <property type="entry name" value="DnaA"/>
    <property type="match status" value="1"/>
</dbReference>
<feature type="binding site" evidence="8">
    <location>
        <position position="150"/>
    </location>
    <ligand>
        <name>ATP</name>
        <dbReference type="ChEBI" id="CHEBI:30616"/>
    </ligand>
</feature>
<feature type="region of interest" description="Domain IV, binds dsDNA" evidence="8">
    <location>
        <begin position="321"/>
        <end position="443"/>
    </location>
</feature>
<dbReference type="GO" id="GO:0006270">
    <property type="term" value="P:DNA replication initiation"/>
    <property type="evidence" value="ECO:0007669"/>
    <property type="project" value="UniProtKB-UniRule"/>
</dbReference>
<evidence type="ECO:0000256" key="4">
    <source>
        <dbReference type="ARBA" id="ARBA00022741"/>
    </source>
</evidence>
<comment type="caution">
    <text evidence="8">Lacks conserved residue(s) required for the propagation of feature annotation.</text>
</comment>
<comment type="domain">
    <text evidence="8">Domain I is involved in oligomerization and binding regulators, domain II is flexibile and of varying length in different bacteria, domain III forms the AAA+ region, while domain IV binds dsDNA.</text>
</comment>
<evidence type="ECO:0000256" key="1">
    <source>
        <dbReference type="ARBA" id="ARBA00006583"/>
    </source>
</evidence>
<dbReference type="RefSeq" id="WP_161491726.1">
    <property type="nucleotide sequence ID" value="NZ_CP021023.1"/>
</dbReference>
<dbReference type="GO" id="GO:0005737">
    <property type="term" value="C:cytoplasm"/>
    <property type="evidence" value="ECO:0007669"/>
    <property type="project" value="UniProtKB-SubCell"/>
</dbReference>
<dbReference type="GO" id="GO:0008289">
    <property type="term" value="F:lipid binding"/>
    <property type="evidence" value="ECO:0007669"/>
    <property type="project" value="UniProtKB-KW"/>
</dbReference>
<dbReference type="Pfam" id="PF08299">
    <property type="entry name" value="Bac_DnaA_C"/>
    <property type="match status" value="1"/>
</dbReference>
<comment type="similarity">
    <text evidence="1 8 11">Belongs to the DnaA family.</text>
</comment>
<keyword evidence="7 8" id="KW-0238">DNA-binding</keyword>
<comment type="function">
    <text evidence="8 10">Plays an essential role in the initiation and regulation of chromosomal replication. ATP-DnaA binds to the origin of replication (oriC) to initiate formation of the DNA replication initiation complex once per cell cycle. Binds the DnaA box (a 9 base pair repeat at the origin) and separates the double-stranded (ds)DNA. Forms a right-handed helical filament on oriC DNA; dsDNA binds to the exterior of the filament while single-stranded (ss)DNA is stabiized in the filament's interior. The ATP-DnaA-oriC complex binds and stabilizes one strand of the AT-rich DNA unwinding element (DUE), permitting loading of DNA polymerase. After initiation quickly degrades to an ADP-DnaA complex that is not apt for DNA replication. Binds acidic phospholipids.</text>
</comment>
<dbReference type="FunFam" id="3.40.50.300:FF:000668">
    <property type="entry name" value="Chromosomal replication initiator protein DnaA"/>
    <property type="match status" value="1"/>
</dbReference>
<keyword evidence="5 8" id="KW-0067">ATP-binding</keyword>
<dbReference type="GO" id="GO:0003688">
    <property type="term" value="F:DNA replication origin binding"/>
    <property type="evidence" value="ECO:0007669"/>
    <property type="project" value="UniProtKB-UniRule"/>
</dbReference>
<dbReference type="Proteomes" id="UP000193334">
    <property type="component" value="Chromosome"/>
</dbReference>
<evidence type="ECO:0000259" key="12">
    <source>
        <dbReference type="SMART" id="SM00382"/>
    </source>
</evidence>
<dbReference type="KEGG" id="pbp:STSP1_02339"/>
<sequence>MPQNAVDFSSIIDAARKADPANARGWYEQLELVSFEGGTLKVMCPTTAIANFLSSNCTHAFTAAAQTVTGHLLGVEFVCDDFEEDSPQQYQPQQNTANHDIPYTLHPDLTFDNFVVGQSNRLAHASCVAISNSLGVTYNPLFIHSNAGLGKTHLLHAICTNVASNTQNLKIRFLTCEAFVSKFVEAIENGDLLKFQETFRNVDMLILDDVQFLSDRESSQDEFFHTFNALHSQRKQIVLSADRPPSEIPSLDERLLSRFKWGLVARIDKPSYETRLAIVKKKARVRGIEIPEDVASAIASKITSNIREIEGAITTLGAIAYTDNAEIDISLCNDILGCKEVEPQSVLSFADVIEAVVKYFKVKQSDLKGKSRQKSIVRPRQITMYLARHKTKMSLEEIGYKIGGRDHSTVMHSIDKIAKLSREDKLLKQQIKDLDNLLDVAKG</sequence>
<feature type="domain" description="Chromosomal replication initiator DnaA C-terminal" evidence="13">
    <location>
        <begin position="348"/>
        <end position="417"/>
    </location>
</feature>
<keyword evidence="2 8" id="KW-0963">Cytoplasm</keyword>
<dbReference type="GO" id="GO:0005524">
    <property type="term" value="F:ATP binding"/>
    <property type="evidence" value="ECO:0007669"/>
    <property type="project" value="UniProtKB-UniRule"/>
</dbReference>
<evidence type="ECO:0000256" key="2">
    <source>
        <dbReference type="ARBA" id="ARBA00022490"/>
    </source>
</evidence>
<dbReference type="Gene3D" id="1.10.1750.10">
    <property type="match status" value="1"/>
</dbReference>
<protein>
    <recommendedName>
        <fullName evidence="8 9">Chromosomal replication initiator protein DnaA</fullName>
    </recommendedName>
</protein>
<feature type="region of interest" description="Domain III, AAA+ region" evidence="8">
    <location>
        <begin position="104"/>
        <end position="320"/>
    </location>
</feature>
<keyword evidence="6 8" id="KW-0446">Lipid-binding</keyword>
<dbReference type="HAMAP" id="MF_00377">
    <property type="entry name" value="DnaA_bact"/>
    <property type="match status" value="1"/>
</dbReference>
<dbReference type="Gene3D" id="1.10.8.60">
    <property type="match status" value="1"/>
</dbReference>
<dbReference type="PANTHER" id="PTHR30050:SF2">
    <property type="entry name" value="CHROMOSOMAL REPLICATION INITIATOR PROTEIN DNAA"/>
    <property type="match status" value="1"/>
</dbReference>
<feature type="domain" description="AAA+ ATPase" evidence="12">
    <location>
        <begin position="137"/>
        <end position="268"/>
    </location>
</feature>
<evidence type="ECO:0000256" key="6">
    <source>
        <dbReference type="ARBA" id="ARBA00023121"/>
    </source>
</evidence>
<accession>A0A1W6LQB2</accession>
<dbReference type="SUPFAM" id="SSF48295">
    <property type="entry name" value="TrpR-like"/>
    <property type="match status" value="1"/>
</dbReference>
<dbReference type="PRINTS" id="PR00051">
    <property type="entry name" value="DNAA"/>
</dbReference>
<dbReference type="GO" id="GO:0006275">
    <property type="term" value="P:regulation of DNA replication"/>
    <property type="evidence" value="ECO:0007669"/>
    <property type="project" value="UniProtKB-UniRule"/>
</dbReference>
<evidence type="ECO:0000256" key="7">
    <source>
        <dbReference type="ARBA" id="ARBA00023125"/>
    </source>
</evidence>
<dbReference type="GO" id="GO:0005886">
    <property type="term" value="C:plasma membrane"/>
    <property type="evidence" value="ECO:0007669"/>
    <property type="project" value="TreeGrafter"/>
</dbReference>
<dbReference type="Pfam" id="PF00308">
    <property type="entry name" value="Bac_DnaA"/>
    <property type="match status" value="1"/>
</dbReference>
<evidence type="ECO:0000313" key="15">
    <source>
        <dbReference type="Proteomes" id="UP000193334"/>
    </source>
</evidence>
<feature type="binding site" evidence="8">
    <location>
        <position position="151"/>
    </location>
    <ligand>
        <name>ATP</name>
        <dbReference type="ChEBI" id="CHEBI:30616"/>
    </ligand>
</feature>
<dbReference type="STRING" id="1941349.STSP1_02339"/>
<gene>
    <name evidence="14" type="primary">dnaA_2</name>
    <name evidence="8" type="synonym">dnaA</name>
    <name evidence="14" type="ORF">STSP1_02339</name>
</gene>
<dbReference type="CDD" id="cd06571">
    <property type="entry name" value="Bac_DnaA_C"/>
    <property type="match status" value="1"/>
</dbReference>
<evidence type="ECO:0000256" key="9">
    <source>
        <dbReference type="NCBIfam" id="TIGR00362"/>
    </source>
</evidence>
<feature type="binding site" evidence="8">
    <location>
        <position position="148"/>
    </location>
    <ligand>
        <name>ATP</name>
        <dbReference type="ChEBI" id="CHEBI:30616"/>
    </ligand>
</feature>
<dbReference type="InterPro" id="IPR027417">
    <property type="entry name" value="P-loop_NTPase"/>
</dbReference>
<comment type="subunit">
    <text evidence="8">Oligomerizes as a right-handed, spiral filament on DNA at oriC.</text>
</comment>
<dbReference type="Gene3D" id="3.30.300.180">
    <property type="match status" value="1"/>
</dbReference>
<evidence type="ECO:0000256" key="8">
    <source>
        <dbReference type="HAMAP-Rule" id="MF_00377"/>
    </source>
</evidence>
<evidence type="ECO:0000256" key="5">
    <source>
        <dbReference type="ARBA" id="ARBA00022840"/>
    </source>
</evidence>
<dbReference type="InterPro" id="IPR013159">
    <property type="entry name" value="DnaA_C"/>
</dbReference>
<comment type="subcellular location">
    <subcellularLocation>
        <location evidence="8">Cytoplasm</location>
    </subcellularLocation>
</comment>
<dbReference type="InterPro" id="IPR020591">
    <property type="entry name" value="Chromosome_initiator_DnaA-like"/>
</dbReference>
<dbReference type="InterPro" id="IPR038454">
    <property type="entry name" value="DnaA_N_sf"/>
</dbReference>
<keyword evidence="4 8" id="KW-0547">Nucleotide-binding</keyword>
<evidence type="ECO:0000313" key="14">
    <source>
        <dbReference type="EMBL" id="ARN57913.1"/>
    </source>
</evidence>
<reference evidence="15" key="1">
    <citation type="submission" date="2017-04" db="EMBL/GenBank/DDBJ databases">
        <title>Comparative genomics and description of representatives of a novel lineage of planctomycetes thriving in anoxic sediments.</title>
        <authorList>
            <person name="Spring S."/>
            <person name="Bunk B."/>
            <person name="Sproer C."/>
        </authorList>
    </citation>
    <scope>NUCLEOTIDE SEQUENCE [LARGE SCALE GENOMIC DNA]</scope>
    <source>
        <strain evidence="15">ST-PulAB-D4</strain>
    </source>
</reference>
<evidence type="ECO:0000256" key="3">
    <source>
        <dbReference type="ARBA" id="ARBA00022705"/>
    </source>
</evidence>
<proteinExistence type="inferred from homology"/>
<feature type="region of interest" description="Domain I, interacts with DnaA modulators" evidence="8">
    <location>
        <begin position="1"/>
        <end position="86"/>
    </location>
</feature>
<dbReference type="AlphaFoldDB" id="A0A1W6LQB2"/>
<dbReference type="InterPro" id="IPR001957">
    <property type="entry name" value="Chromosome_initiator_DnaA"/>
</dbReference>
<dbReference type="CDD" id="cd00009">
    <property type="entry name" value="AAA"/>
    <property type="match status" value="1"/>
</dbReference>
<evidence type="ECO:0000256" key="10">
    <source>
        <dbReference type="RuleBase" id="RU000577"/>
    </source>
</evidence>
<dbReference type="EMBL" id="CP021023">
    <property type="protein sequence ID" value="ARN57913.1"/>
    <property type="molecule type" value="Genomic_DNA"/>
</dbReference>
<dbReference type="PROSITE" id="PS01008">
    <property type="entry name" value="DNAA"/>
    <property type="match status" value="1"/>
</dbReference>
<evidence type="ECO:0000256" key="11">
    <source>
        <dbReference type="RuleBase" id="RU004227"/>
    </source>
</evidence>
<keyword evidence="3 8" id="KW-0235">DNA replication</keyword>
<feature type="binding site" evidence="8">
    <location>
        <position position="152"/>
    </location>
    <ligand>
        <name>ATP</name>
        <dbReference type="ChEBI" id="CHEBI:30616"/>
    </ligand>
</feature>
<dbReference type="SUPFAM" id="SSF52540">
    <property type="entry name" value="P-loop containing nucleoside triphosphate hydrolases"/>
    <property type="match status" value="1"/>
</dbReference>
<dbReference type="SMART" id="SM00760">
    <property type="entry name" value="Bac_DnaA_C"/>
    <property type="match status" value="1"/>
</dbReference>